<evidence type="ECO:0000256" key="9">
    <source>
        <dbReference type="ARBA" id="ARBA00024626"/>
    </source>
</evidence>
<dbReference type="InterPro" id="IPR033127">
    <property type="entry name" value="UBQ-activ_enz_E1_Cys_AS"/>
</dbReference>
<protein>
    <recommendedName>
        <fullName evidence="3 11">NEDD8-activating enzyme E1 catalytic subunit</fullName>
        <ecNumber evidence="8 11">6.2.1.64</ecNumber>
    </recommendedName>
</protein>
<organism evidence="13">
    <name type="scientific">Cacopsylla melanoneura</name>
    <dbReference type="NCBI Taxonomy" id="428564"/>
    <lineage>
        <taxon>Eukaryota</taxon>
        <taxon>Metazoa</taxon>
        <taxon>Ecdysozoa</taxon>
        <taxon>Arthropoda</taxon>
        <taxon>Hexapoda</taxon>
        <taxon>Insecta</taxon>
        <taxon>Pterygota</taxon>
        <taxon>Neoptera</taxon>
        <taxon>Paraneoptera</taxon>
        <taxon>Hemiptera</taxon>
        <taxon>Sternorrhyncha</taxon>
        <taxon>Psylloidea</taxon>
        <taxon>Psyllidae</taxon>
        <taxon>Psyllinae</taxon>
        <taxon>Cacopsylla</taxon>
    </lineage>
</organism>
<dbReference type="SMART" id="SM01181">
    <property type="entry name" value="E2_bind"/>
    <property type="match status" value="1"/>
</dbReference>
<dbReference type="Gene3D" id="3.10.290.20">
    <property type="entry name" value="Ubiquitin-like 2 activating enzyme e1b. Chain: B, domain 3"/>
    <property type="match status" value="1"/>
</dbReference>
<dbReference type="GO" id="GO:0005524">
    <property type="term" value="F:ATP binding"/>
    <property type="evidence" value="ECO:0007669"/>
    <property type="project" value="UniProtKB-UniRule"/>
</dbReference>
<dbReference type="Pfam" id="PF08825">
    <property type="entry name" value="E2_bind"/>
    <property type="match status" value="1"/>
</dbReference>
<keyword evidence="7 11" id="KW-0067">ATP-binding</keyword>
<evidence type="ECO:0000256" key="7">
    <source>
        <dbReference type="ARBA" id="ARBA00022840"/>
    </source>
</evidence>
<dbReference type="InterPro" id="IPR045886">
    <property type="entry name" value="ThiF/MoeB/HesA"/>
</dbReference>
<dbReference type="EMBL" id="HBUF01348324">
    <property type="protein sequence ID" value="CAG6711518.1"/>
    <property type="molecule type" value="Transcribed_RNA"/>
</dbReference>
<dbReference type="EMBL" id="HBUF01629097">
    <property type="protein sequence ID" value="CAG6782766.1"/>
    <property type="molecule type" value="Transcribed_RNA"/>
</dbReference>
<feature type="domain" description="E2 binding" evidence="12">
    <location>
        <begin position="352"/>
        <end position="442"/>
    </location>
</feature>
<keyword evidence="5 11" id="KW-0547">Nucleotide-binding</keyword>
<evidence type="ECO:0000256" key="3">
    <source>
        <dbReference type="ARBA" id="ARBA00015203"/>
    </source>
</evidence>
<dbReference type="FunFam" id="1.10.10.520:FF:000001">
    <property type="entry name" value="NEDD8-activating enzyme E1 catalytic subunit"/>
    <property type="match status" value="1"/>
</dbReference>
<sequence length="447" mass="49397">MTEQKSGSSPGSNMSRKWNHLRKVLERSGPFCTSPSAEALPFLQTSCKVLIIGAGGLGCELLKDIALMGFNEIHVIDMDTIDLSNLNRQFLFRQKDIGSSKAEVAAKFINSRLPGVNVVPHFCKIQDYDSDFYQQFHIIVCGLDSIVARRWINGMLLSLLQYEEDGTVDQSTIIPMVDGGTEGFKGNARVILPGMTACIDCTLDLFPPQVTYPLCTIASTPRLPEHCIEYVKVIQWSKENPFDCPIDGDDPNHINWIYEKATERANQFNIVGITYRLVQGVIKNIIPAVASTNAVIAATCAAEVFKLATGCASSLNNYMVFNDVDGIYTYTYEAERKPNCLACGPANQPKYLDIESLDMKLSELIDLLSTHPSYQMKAPGLTTVSGDGKNRTLYMSTVRSIEEATRENLKKTLTELGLSNESIVNVADSTTPNTLEITLRVTSKMME</sequence>
<evidence type="ECO:0000256" key="11">
    <source>
        <dbReference type="RuleBase" id="RU368009"/>
    </source>
</evidence>
<dbReference type="Gene3D" id="1.10.10.520">
    <property type="entry name" value="Ubiquitin activating enzymes (Uba3). Chain: B, domain 2"/>
    <property type="match status" value="1"/>
</dbReference>
<dbReference type="PROSITE" id="PS00865">
    <property type="entry name" value="UBIQUITIN_ACTIVAT_2"/>
    <property type="match status" value="1"/>
</dbReference>
<dbReference type="EMBL" id="HBUF01629099">
    <property type="protein sequence ID" value="CAG6782768.1"/>
    <property type="molecule type" value="Transcribed_RNA"/>
</dbReference>
<comment type="catalytic activity">
    <reaction evidence="9 11">
        <text>ATP + [NEDD8 protein] + [E1 NEDD8-activating enzyme]-L-cysteine = AMP + diphosphate + [E1 NEDD8-activating enzyme]-S-[NEDD8 protein]-yl-L-cysteine.</text>
        <dbReference type="EC" id="6.2.1.64"/>
    </reaction>
</comment>
<dbReference type="GO" id="GO:0005737">
    <property type="term" value="C:cytoplasm"/>
    <property type="evidence" value="ECO:0007669"/>
    <property type="project" value="TreeGrafter"/>
</dbReference>
<keyword evidence="4 11" id="KW-0436">Ligase</keyword>
<comment type="function">
    <text evidence="11">Catalytic subunit of the dimeric E1 enzyme, which activates NEDD8.</text>
</comment>
<evidence type="ECO:0000256" key="8">
    <source>
        <dbReference type="ARBA" id="ARBA00023624"/>
    </source>
</evidence>
<dbReference type="GO" id="GO:0045116">
    <property type="term" value="P:protein neddylation"/>
    <property type="evidence" value="ECO:0007669"/>
    <property type="project" value="UniProtKB-UniRule"/>
</dbReference>
<dbReference type="EMBL" id="HBUF01331423">
    <property type="protein sequence ID" value="CAG6697032.1"/>
    <property type="molecule type" value="Transcribed_RNA"/>
</dbReference>
<dbReference type="CDD" id="cd01488">
    <property type="entry name" value="Uba3_RUB"/>
    <property type="match status" value="1"/>
</dbReference>
<evidence type="ECO:0000259" key="12">
    <source>
        <dbReference type="SMART" id="SM01181"/>
    </source>
</evidence>
<dbReference type="PANTHER" id="PTHR10953:SF6">
    <property type="entry name" value="NEDD8-ACTIVATING ENZYME E1 CATALYTIC SUBUNIT"/>
    <property type="match status" value="1"/>
</dbReference>
<dbReference type="InterPro" id="IPR035985">
    <property type="entry name" value="Ubiquitin-activating_enz"/>
</dbReference>
<evidence type="ECO:0000256" key="5">
    <source>
        <dbReference type="ARBA" id="ARBA00022741"/>
    </source>
</evidence>
<dbReference type="InterPro" id="IPR023318">
    <property type="entry name" value="Ub_act_enz_dom_a_sf"/>
</dbReference>
<dbReference type="PANTHER" id="PTHR10953">
    <property type="entry name" value="UBIQUITIN-ACTIVATING ENZYME E1"/>
    <property type="match status" value="1"/>
</dbReference>
<keyword evidence="6 11" id="KW-0833">Ubl conjugation pathway</keyword>
<dbReference type="GO" id="GO:0019781">
    <property type="term" value="F:NEDD8 activating enzyme activity"/>
    <property type="evidence" value="ECO:0007669"/>
    <property type="project" value="UniProtKB-UniRule"/>
</dbReference>
<evidence type="ECO:0000256" key="2">
    <source>
        <dbReference type="ARBA" id="ARBA00006310"/>
    </source>
</evidence>
<dbReference type="EMBL" id="HBUF01629096">
    <property type="protein sequence ID" value="CAG6782765.1"/>
    <property type="molecule type" value="Transcribed_RNA"/>
</dbReference>
<dbReference type="UniPathway" id="UPA00885"/>
<dbReference type="InterPro" id="IPR014929">
    <property type="entry name" value="E2-binding"/>
</dbReference>
<dbReference type="SUPFAM" id="SSF69572">
    <property type="entry name" value="Activating enzymes of the ubiquitin-like proteins"/>
    <property type="match status" value="1"/>
</dbReference>
<dbReference type="EMBL" id="HBUF01348326">
    <property type="protein sequence ID" value="CAG6711520.1"/>
    <property type="molecule type" value="Transcribed_RNA"/>
</dbReference>
<evidence type="ECO:0000256" key="6">
    <source>
        <dbReference type="ARBA" id="ARBA00022786"/>
    </source>
</evidence>
<evidence type="ECO:0000313" key="13">
    <source>
        <dbReference type="EMBL" id="CAG6782768.1"/>
    </source>
</evidence>
<dbReference type="EC" id="6.2.1.64" evidence="8 11"/>
<dbReference type="InterPro" id="IPR000594">
    <property type="entry name" value="ThiF_NAD_FAD-bd"/>
</dbReference>
<evidence type="ECO:0000256" key="10">
    <source>
        <dbReference type="PROSITE-ProRule" id="PRU10132"/>
    </source>
</evidence>
<dbReference type="EMBL" id="HBUF01348325">
    <property type="protein sequence ID" value="CAG6711519.1"/>
    <property type="molecule type" value="Transcribed_RNA"/>
</dbReference>
<dbReference type="InterPro" id="IPR030468">
    <property type="entry name" value="Uba3_N"/>
</dbReference>
<dbReference type="GO" id="GO:0005634">
    <property type="term" value="C:nucleus"/>
    <property type="evidence" value="ECO:0007669"/>
    <property type="project" value="TreeGrafter"/>
</dbReference>
<comment type="similarity">
    <text evidence="2 11">Belongs to the ubiquitin-activating E1 family. UBA3 subfamily.</text>
</comment>
<name>A0A8D9BCT4_9HEMI</name>
<feature type="active site" description="Glycyl thioester intermediate" evidence="10">
    <location>
        <position position="215"/>
    </location>
</feature>
<evidence type="ECO:0000256" key="1">
    <source>
        <dbReference type="ARBA" id="ARBA00005032"/>
    </source>
</evidence>
<evidence type="ECO:0000256" key="4">
    <source>
        <dbReference type="ARBA" id="ARBA00022598"/>
    </source>
</evidence>
<dbReference type="FunFam" id="3.10.290.20:FF:000001">
    <property type="entry name" value="NEDD8-activating enzyme E1 catalytic subunit, variant"/>
    <property type="match status" value="1"/>
</dbReference>
<accession>A0A8D9BCT4</accession>
<dbReference type="EMBL" id="HBUF01629098">
    <property type="protein sequence ID" value="CAG6782767.1"/>
    <property type="molecule type" value="Transcribed_RNA"/>
</dbReference>
<proteinExistence type="inferred from homology"/>
<comment type="pathway">
    <text evidence="1 11">Protein modification; protein neddylation.</text>
</comment>
<dbReference type="AlphaFoldDB" id="A0A8D9BCT4"/>
<dbReference type="EMBL" id="HBUF01331422">
    <property type="protein sequence ID" value="CAG6697031.1"/>
    <property type="molecule type" value="Transcribed_RNA"/>
</dbReference>
<dbReference type="EMBL" id="HBUF01629100">
    <property type="protein sequence ID" value="CAG6782769.1"/>
    <property type="molecule type" value="Transcribed_RNA"/>
</dbReference>
<reference evidence="13" key="1">
    <citation type="submission" date="2021-05" db="EMBL/GenBank/DDBJ databases">
        <authorList>
            <person name="Alioto T."/>
            <person name="Alioto T."/>
            <person name="Gomez Garrido J."/>
        </authorList>
    </citation>
    <scope>NUCLEOTIDE SEQUENCE</scope>
</reference>
<dbReference type="Gene3D" id="3.40.50.720">
    <property type="entry name" value="NAD(P)-binding Rossmann-like Domain"/>
    <property type="match status" value="1"/>
</dbReference>
<dbReference type="Pfam" id="PF00899">
    <property type="entry name" value="ThiF"/>
    <property type="match status" value="1"/>
</dbReference>